<protein>
    <submittedName>
        <fullName evidence="1">Uncharacterized protein</fullName>
    </submittedName>
</protein>
<gene>
    <name evidence="1" type="ORF">NYO99_11845</name>
</gene>
<reference evidence="1" key="1">
    <citation type="submission" date="2022-08" db="EMBL/GenBank/DDBJ databases">
        <title>Genome sequencing of Pelomonas sp. UHG3.</title>
        <authorList>
            <person name="So Y."/>
        </authorList>
    </citation>
    <scope>NUCLEOTIDE SEQUENCE</scope>
    <source>
        <strain evidence="1">UHG3</strain>
    </source>
</reference>
<proteinExistence type="predicted"/>
<dbReference type="EMBL" id="JAPPUY010000003">
    <property type="protein sequence ID" value="MCY4745667.1"/>
    <property type="molecule type" value="Genomic_DNA"/>
</dbReference>
<keyword evidence="2" id="KW-1185">Reference proteome</keyword>
<dbReference type="Proteomes" id="UP001076464">
    <property type="component" value="Unassembled WGS sequence"/>
</dbReference>
<evidence type="ECO:0000313" key="1">
    <source>
        <dbReference type="EMBL" id="MCY4745667.1"/>
    </source>
</evidence>
<comment type="caution">
    <text evidence="1">The sequence shown here is derived from an EMBL/GenBank/DDBJ whole genome shotgun (WGS) entry which is preliminary data.</text>
</comment>
<name>A0ACC6CB99_9BURK</name>
<accession>A0ACC6CB99</accession>
<organism evidence="1 2">
    <name type="scientific">Roseateles hydrophilus</name>
    <dbReference type="NCBI Taxonomy" id="2975054"/>
    <lineage>
        <taxon>Bacteria</taxon>
        <taxon>Pseudomonadati</taxon>
        <taxon>Pseudomonadota</taxon>
        <taxon>Betaproteobacteria</taxon>
        <taxon>Burkholderiales</taxon>
        <taxon>Sphaerotilaceae</taxon>
        <taxon>Roseateles</taxon>
    </lineage>
</organism>
<sequence>MEAHFANPVLVVTFTFELCEVNRVPEPFSPALIAVAGLTAAWGRRAARRPAEAQQFAAGQSNR</sequence>
<evidence type="ECO:0000313" key="2">
    <source>
        <dbReference type="Proteomes" id="UP001076464"/>
    </source>
</evidence>